<sequence length="152" mass="17284">MLTSRLARRCLAPLVLMAASLTPTIAQADLTQAQAERRTLAWHNQARANADLVRLRQAPCLKRTARVQAQRQANQQRMFHQPLRPVLKRCNLRMVGENVAQGYRMPAGVHRAWMRSPGHRANILEPSYRMVGVARARAQNGDLYWAVVFGHR</sequence>
<keyword evidence="4" id="KW-1185">Reference proteome</keyword>
<evidence type="ECO:0000313" key="3">
    <source>
        <dbReference type="EMBL" id="MDP9821002.1"/>
    </source>
</evidence>
<dbReference type="Gene3D" id="3.40.33.10">
    <property type="entry name" value="CAP"/>
    <property type="match status" value="1"/>
</dbReference>
<feature type="signal peptide" evidence="1">
    <location>
        <begin position="1"/>
        <end position="28"/>
    </location>
</feature>
<dbReference type="InterPro" id="IPR014044">
    <property type="entry name" value="CAP_dom"/>
</dbReference>
<dbReference type="RefSeq" id="WP_220138479.1">
    <property type="nucleotide sequence ID" value="NZ_CCXJ01000396.1"/>
</dbReference>
<dbReference type="PANTHER" id="PTHR31157:SF1">
    <property type="entry name" value="SCP DOMAIN-CONTAINING PROTEIN"/>
    <property type="match status" value="1"/>
</dbReference>
<accession>A0ABT9NKQ1</accession>
<gene>
    <name evidence="3" type="ORF">J2S59_000811</name>
</gene>
<dbReference type="CDD" id="cd05379">
    <property type="entry name" value="CAP_bacterial"/>
    <property type="match status" value="1"/>
</dbReference>
<organism evidence="3 4">
    <name type="scientific">Nocardioides massiliensis</name>
    <dbReference type="NCBI Taxonomy" id="1325935"/>
    <lineage>
        <taxon>Bacteria</taxon>
        <taxon>Bacillati</taxon>
        <taxon>Actinomycetota</taxon>
        <taxon>Actinomycetes</taxon>
        <taxon>Propionibacteriales</taxon>
        <taxon>Nocardioidaceae</taxon>
        <taxon>Nocardioides</taxon>
    </lineage>
</organism>
<dbReference type="EMBL" id="JAUSQM010000001">
    <property type="protein sequence ID" value="MDP9821002.1"/>
    <property type="molecule type" value="Genomic_DNA"/>
</dbReference>
<feature type="chain" id="PRO_5047257333" evidence="1">
    <location>
        <begin position="29"/>
        <end position="152"/>
    </location>
</feature>
<evidence type="ECO:0000313" key="4">
    <source>
        <dbReference type="Proteomes" id="UP001240447"/>
    </source>
</evidence>
<reference evidence="3 4" key="1">
    <citation type="submission" date="2023-07" db="EMBL/GenBank/DDBJ databases">
        <title>Sequencing the genomes of 1000 actinobacteria strains.</title>
        <authorList>
            <person name="Klenk H.-P."/>
        </authorList>
    </citation>
    <scope>NUCLEOTIDE SEQUENCE [LARGE SCALE GENOMIC DNA]</scope>
    <source>
        <strain evidence="3 4">GD13</strain>
    </source>
</reference>
<dbReference type="SUPFAM" id="SSF55797">
    <property type="entry name" value="PR-1-like"/>
    <property type="match status" value="1"/>
</dbReference>
<dbReference type="Proteomes" id="UP001240447">
    <property type="component" value="Unassembled WGS sequence"/>
</dbReference>
<dbReference type="PANTHER" id="PTHR31157">
    <property type="entry name" value="SCP DOMAIN-CONTAINING PROTEIN"/>
    <property type="match status" value="1"/>
</dbReference>
<keyword evidence="1" id="KW-0732">Signal</keyword>
<protein>
    <submittedName>
        <fullName evidence="3">Uncharacterized protein YkwD</fullName>
    </submittedName>
</protein>
<evidence type="ECO:0000256" key="1">
    <source>
        <dbReference type="SAM" id="SignalP"/>
    </source>
</evidence>
<comment type="caution">
    <text evidence="3">The sequence shown here is derived from an EMBL/GenBank/DDBJ whole genome shotgun (WGS) entry which is preliminary data.</text>
</comment>
<feature type="domain" description="SCP" evidence="2">
    <location>
        <begin position="43"/>
        <end position="148"/>
    </location>
</feature>
<dbReference type="Pfam" id="PF00188">
    <property type="entry name" value="CAP"/>
    <property type="match status" value="1"/>
</dbReference>
<proteinExistence type="predicted"/>
<name>A0ABT9NKQ1_9ACTN</name>
<dbReference type="InterPro" id="IPR035940">
    <property type="entry name" value="CAP_sf"/>
</dbReference>
<evidence type="ECO:0000259" key="2">
    <source>
        <dbReference type="Pfam" id="PF00188"/>
    </source>
</evidence>